<evidence type="ECO:0000313" key="2">
    <source>
        <dbReference type="EMBL" id="WQF90372.1"/>
    </source>
</evidence>
<sequence length="166" mass="19258">MDGRLYRSSYFEDAKLPSICSTRKTEPGFTPLPRLVELTPSPFLTPTVSDLTRRPHHQPAQPRPTYRRLPCQAESIRQYTDEGSRLPRARRVLSPNAVVYLDTTMQYQIEILPIWLHNYYARTQKSRTSRAGWNLSTHRLLLGRHRTCVTLHTARCALSVSQQQVR</sequence>
<proteinExistence type="predicted"/>
<dbReference type="Proteomes" id="UP001322277">
    <property type="component" value="Chromosome 11"/>
</dbReference>
<name>A0AAX4J4R2_9PEZI</name>
<organism evidence="2 3">
    <name type="scientific">Colletotrichum destructivum</name>
    <dbReference type="NCBI Taxonomy" id="34406"/>
    <lineage>
        <taxon>Eukaryota</taxon>
        <taxon>Fungi</taxon>
        <taxon>Dikarya</taxon>
        <taxon>Ascomycota</taxon>
        <taxon>Pezizomycotina</taxon>
        <taxon>Sordariomycetes</taxon>
        <taxon>Hypocreomycetidae</taxon>
        <taxon>Glomerellales</taxon>
        <taxon>Glomerellaceae</taxon>
        <taxon>Colletotrichum</taxon>
        <taxon>Colletotrichum destructivum species complex</taxon>
    </lineage>
</organism>
<dbReference type="RefSeq" id="XP_062787593.1">
    <property type="nucleotide sequence ID" value="XM_062931542.1"/>
</dbReference>
<feature type="region of interest" description="Disordered" evidence="1">
    <location>
        <begin position="46"/>
        <end position="65"/>
    </location>
</feature>
<evidence type="ECO:0000256" key="1">
    <source>
        <dbReference type="SAM" id="MobiDB-lite"/>
    </source>
</evidence>
<dbReference type="AlphaFoldDB" id="A0AAX4J4R2"/>
<evidence type="ECO:0000313" key="3">
    <source>
        <dbReference type="Proteomes" id="UP001322277"/>
    </source>
</evidence>
<reference evidence="3" key="1">
    <citation type="journal article" date="2023" name="bioRxiv">
        <title>Complete genome of the Medicago anthracnose fungus, Colletotrichum destructivum, reveals a mini-chromosome-like region within a core chromosome.</title>
        <authorList>
            <person name="Lapalu N."/>
            <person name="Simon A."/>
            <person name="Lu A."/>
            <person name="Plaumann P.-L."/>
            <person name="Amselem J."/>
            <person name="Pigne S."/>
            <person name="Auger A."/>
            <person name="Koch C."/>
            <person name="Dallery J.-F."/>
            <person name="O'Connell R.J."/>
        </authorList>
    </citation>
    <scope>NUCLEOTIDE SEQUENCE [LARGE SCALE GENOMIC DNA]</scope>
    <source>
        <strain evidence="3">CBS 520.97</strain>
    </source>
</reference>
<accession>A0AAX4J4R2</accession>
<gene>
    <name evidence="2" type="ORF">CDEST_15386</name>
</gene>
<dbReference type="EMBL" id="CP137315">
    <property type="protein sequence ID" value="WQF90372.1"/>
    <property type="molecule type" value="Genomic_DNA"/>
</dbReference>
<protein>
    <submittedName>
        <fullName evidence="2">Uncharacterized protein</fullName>
    </submittedName>
</protein>
<keyword evidence="3" id="KW-1185">Reference proteome</keyword>
<dbReference type="GeneID" id="87951886"/>
<dbReference type="KEGG" id="cdet:87951886"/>